<comment type="caution">
    <text evidence="2">The sequence shown here is derived from an EMBL/GenBank/DDBJ whole genome shotgun (WGS) entry which is preliminary data.</text>
</comment>
<sequence>MRREGHRFDQRWLLVKASFKWATLIHARGAKGNAGNKRGGFVDARDSEIGGPARGIKSHDQQASPESEAAVYPSCDSSPLLSDFGTTQTLHEGRTAISNTMVDIAKANIGDAVRIGTQSEFESANGLSELR</sequence>
<organism evidence="2 3">
    <name type="scientific">Steinernema carpocapsae</name>
    <name type="common">Entomopathogenic nematode</name>
    <dbReference type="NCBI Taxonomy" id="34508"/>
    <lineage>
        <taxon>Eukaryota</taxon>
        <taxon>Metazoa</taxon>
        <taxon>Ecdysozoa</taxon>
        <taxon>Nematoda</taxon>
        <taxon>Chromadorea</taxon>
        <taxon>Rhabditida</taxon>
        <taxon>Tylenchina</taxon>
        <taxon>Panagrolaimomorpha</taxon>
        <taxon>Strongyloidoidea</taxon>
        <taxon>Steinernematidae</taxon>
        <taxon>Steinernema</taxon>
    </lineage>
</organism>
<evidence type="ECO:0000313" key="3">
    <source>
        <dbReference type="Proteomes" id="UP000298663"/>
    </source>
</evidence>
<protein>
    <submittedName>
        <fullName evidence="2">Uncharacterized protein</fullName>
    </submittedName>
</protein>
<reference evidence="2 3" key="1">
    <citation type="journal article" date="2015" name="Genome Biol.">
        <title>Comparative genomics of Steinernema reveals deeply conserved gene regulatory networks.</title>
        <authorList>
            <person name="Dillman A.R."/>
            <person name="Macchietto M."/>
            <person name="Porter C.F."/>
            <person name="Rogers A."/>
            <person name="Williams B."/>
            <person name="Antoshechkin I."/>
            <person name="Lee M.M."/>
            <person name="Goodwin Z."/>
            <person name="Lu X."/>
            <person name="Lewis E.E."/>
            <person name="Goodrich-Blair H."/>
            <person name="Stock S.P."/>
            <person name="Adams B.J."/>
            <person name="Sternberg P.W."/>
            <person name="Mortazavi A."/>
        </authorList>
    </citation>
    <scope>NUCLEOTIDE SEQUENCE [LARGE SCALE GENOMIC DNA]</scope>
    <source>
        <strain evidence="2 3">ALL</strain>
    </source>
</reference>
<evidence type="ECO:0000256" key="1">
    <source>
        <dbReference type="SAM" id="MobiDB-lite"/>
    </source>
</evidence>
<proteinExistence type="predicted"/>
<gene>
    <name evidence="2" type="ORF">L596_011958</name>
</gene>
<accession>A0A4U5NWG1</accession>
<feature type="region of interest" description="Disordered" evidence="1">
    <location>
        <begin position="31"/>
        <end position="73"/>
    </location>
</feature>
<keyword evidence="3" id="KW-1185">Reference proteome</keyword>
<evidence type="ECO:0000313" key="2">
    <source>
        <dbReference type="EMBL" id="TKR87584.1"/>
    </source>
</evidence>
<dbReference type="EMBL" id="AZBU02000003">
    <property type="protein sequence ID" value="TKR87584.1"/>
    <property type="molecule type" value="Genomic_DNA"/>
</dbReference>
<reference evidence="2 3" key="2">
    <citation type="journal article" date="2019" name="G3 (Bethesda)">
        <title>Hybrid Assembly of the Genome of the Entomopathogenic Nematode Steinernema carpocapsae Identifies the X-Chromosome.</title>
        <authorList>
            <person name="Serra L."/>
            <person name="Macchietto M."/>
            <person name="Macias-Munoz A."/>
            <person name="McGill C.J."/>
            <person name="Rodriguez I.M."/>
            <person name="Rodriguez B."/>
            <person name="Murad R."/>
            <person name="Mortazavi A."/>
        </authorList>
    </citation>
    <scope>NUCLEOTIDE SEQUENCE [LARGE SCALE GENOMIC DNA]</scope>
    <source>
        <strain evidence="2 3">ALL</strain>
    </source>
</reference>
<dbReference type="Proteomes" id="UP000298663">
    <property type="component" value="Unassembled WGS sequence"/>
</dbReference>
<name>A0A4U5NWG1_STECR</name>
<dbReference type="AlphaFoldDB" id="A0A4U5NWG1"/>